<feature type="compositionally biased region" description="Gly residues" evidence="1">
    <location>
        <begin position="133"/>
        <end position="148"/>
    </location>
</feature>
<feature type="compositionally biased region" description="Polar residues" evidence="1">
    <location>
        <begin position="713"/>
        <end position="731"/>
    </location>
</feature>
<feature type="region of interest" description="Disordered" evidence="1">
    <location>
        <begin position="713"/>
        <end position="788"/>
    </location>
</feature>
<feature type="compositionally biased region" description="Basic and acidic residues" evidence="1">
    <location>
        <begin position="149"/>
        <end position="177"/>
    </location>
</feature>
<feature type="compositionally biased region" description="Low complexity" evidence="1">
    <location>
        <begin position="1024"/>
        <end position="1037"/>
    </location>
</feature>
<evidence type="ECO:0000256" key="1">
    <source>
        <dbReference type="SAM" id="MobiDB-lite"/>
    </source>
</evidence>
<feature type="compositionally biased region" description="Low complexity" evidence="1">
    <location>
        <begin position="178"/>
        <end position="202"/>
    </location>
</feature>
<evidence type="ECO:0000313" key="3">
    <source>
        <dbReference type="Proteomes" id="UP000815325"/>
    </source>
</evidence>
<sequence>MQHLRMTLGPSQDIVTLSAHSPSKGASRGTKRKSTGRSKAFKAALLRRQAMQVPVEELANQQARQEGFGTVFEEGEEGEVSRSPSPKVGGNHEELEGEKSSDAGGSQSTQVPEGGAGPAEDIRESTSVRAPNSGGGFGHAVRAGGGAEDGAHADGEVPHASEHHSVHEQGVRVEAQEQAHGQEQGGQRNEQQQQQQQQQQGPPHVPEQEAEETQGHQGKHNKPFGHLKPPLHPHSVSRDPPAPQTLPSLRSKLSGTRTPSYNSSHQSTPTGAGGGSQRSSSQNDASSNSGSSRLASREAQNSRSGTPQRPYLLSGSGSGGRGAARPSQPVALVGAGLTAGKEIGKLHGHRRSSTHDGRVLPADGPGDGAHPAIHSSSSAADLGAAVRASATAPATPQHSGKVHEQDARSSGQAGELQSGEKGTLQSGGKITLHSAGKSTGAPEAQALKRQGTSGVSERHGGANREEQRSSAAGEHAGPSALQQQQQGSGGRGPVGDAEYPPTVASGTGDDESSESGAAVPEGLRGIPLLNALATMMKNHHQQVEAVFSQPVFMGTEALRASQDAPVHNSTMLCLQSTECILIPWAALAAVLPKASLALLSKRMQSQARTIATTAGPSQGAKIERWPECADILREFLQTKPGARPVWQAENLADGFSSVRALAQLPWQARLRLFQGLKFLVVEQADPALSLAIPTIQETAKPIAGINLNVPQLQGTAGSTGNDTDQAIQEGQEQGPGATPAEGEASAPAQREASTADIVQDTQKEDTKAEVEDGLVEEEQDTAGERKLRTTVTGALRGITASTAEADAAIARFQQQILQGNQFGNQDEQDKSPGAPTETTGEADGALHVSYAKEGEAPQTSDRTSGGSLHASSNPERAADTANANGSLQVCVPGGAQQSSDGTSRGKSVAGHISGKQGEAGPEQQQQAAHSVDAEEAEEGMPLYRSKSVLKAQLPPDDTRQLRSPESALSRLQAAAEAAELARLESEEATEIAHLDAVDAMGGGLGRGDQTVGYADSHAGGHANGQAGSFASFGGRSSEGVAPSVQQQQQQQQQQQEPRSVNWEEHKAQGNAKRSNASVSSLTASQRAKNVPETPDTDKFGSLKSWDGTASPDSHLLSPGPCTPPTQRPQGTSDPFPAAYHPYDMDAKVADRKPSADQPGKPPLPKAKSNRVEGQSLPSAGKPGPSLTEKPRIAPAALVDGPASETPPPFGTPHPPPPPPQNHTAALPPGEEASSAAIAPHNTLGQQGGADSSAPVLYVRRKVLVLDPNPEQKDDRHYIILSGSVELQAQPLSQEEMQAAIPPPAHQTALEQLAHRRRSAVRKQGLPPLVLATLGMGDAFNAKTAVELLRERMTAAYAPTAAAAEEGMEEGAGSGGAGAAASAGGSATSHGPHGPKQRQQQQQQQQQNAALPLPSGPCRIVAIVMSPRVELLAMNAVLFGLVVGGAGRPMAKLEVQDVLKQMGIKKCPRALGSKETCSSKWVIGNALKQVGQQKHAQASGLLERAQAGGSTEMCSSRWIDGNAHECVGQQKHAHAGGSIGMRSSKWVNGNMLKQVGHWKCTQAGGSLKICSSRWVKRVVQAGGSLQIMRHSSKSSSSSNYKCKCKCSKQRWAKTEGLDFCH</sequence>
<reference evidence="2" key="1">
    <citation type="submission" date="2017-08" db="EMBL/GenBank/DDBJ databases">
        <authorList>
            <person name="Polle J.E."/>
            <person name="Barry K."/>
            <person name="Cushman J."/>
            <person name="Schmutz J."/>
            <person name="Tran D."/>
            <person name="Hathwaick L.T."/>
            <person name="Yim W.C."/>
            <person name="Jenkins J."/>
            <person name="Mckie-Krisberg Z.M."/>
            <person name="Prochnik S."/>
            <person name="Lindquist E."/>
            <person name="Dockter R.B."/>
            <person name="Adam C."/>
            <person name="Molina H."/>
            <person name="Bunkerborg J."/>
            <person name="Jin E."/>
            <person name="Buchheim M."/>
            <person name="Magnuson J."/>
        </authorList>
    </citation>
    <scope>NUCLEOTIDE SEQUENCE</scope>
    <source>
        <strain evidence="2">CCAP 19/18</strain>
    </source>
</reference>
<proteinExistence type="predicted"/>
<feature type="compositionally biased region" description="Low complexity" evidence="1">
    <location>
        <begin position="369"/>
        <end position="396"/>
    </location>
</feature>
<keyword evidence="3" id="KW-1185">Reference proteome</keyword>
<feature type="compositionally biased region" description="Polar residues" evidence="1">
    <location>
        <begin position="895"/>
        <end position="905"/>
    </location>
</feature>
<feature type="region of interest" description="Disordered" evidence="1">
    <location>
        <begin position="1015"/>
        <end position="1250"/>
    </location>
</feature>
<organism evidence="2 3">
    <name type="scientific">Dunaliella salina</name>
    <name type="common">Green alga</name>
    <name type="synonym">Protococcus salinus</name>
    <dbReference type="NCBI Taxonomy" id="3046"/>
    <lineage>
        <taxon>Eukaryota</taxon>
        <taxon>Viridiplantae</taxon>
        <taxon>Chlorophyta</taxon>
        <taxon>core chlorophytes</taxon>
        <taxon>Chlorophyceae</taxon>
        <taxon>CS clade</taxon>
        <taxon>Chlamydomonadales</taxon>
        <taxon>Dunaliellaceae</taxon>
        <taxon>Dunaliella</taxon>
    </lineage>
</organism>
<feature type="compositionally biased region" description="Basic and acidic residues" evidence="1">
    <location>
        <begin position="1142"/>
        <end position="1154"/>
    </location>
</feature>
<feature type="region of interest" description="Disordered" evidence="1">
    <location>
        <begin position="854"/>
        <end position="939"/>
    </location>
</feature>
<feature type="region of interest" description="Disordered" evidence="1">
    <location>
        <begin position="1366"/>
        <end position="1411"/>
    </location>
</feature>
<feature type="compositionally biased region" description="Polar residues" evidence="1">
    <location>
        <begin position="9"/>
        <end position="21"/>
    </location>
</feature>
<feature type="compositionally biased region" description="Low complexity" evidence="1">
    <location>
        <begin position="916"/>
        <end position="928"/>
    </location>
</feature>
<dbReference type="Proteomes" id="UP000815325">
    <property type="component" value="Unassembled WGS sequence"/>
</dbReference>
<feature type="region of interest" description="Disordered" evidence="1">
    <location>
        <begin position="56"/>
        <end position="520"/>
    </location>
</feature>
<comment type="caution">
    <text evidence="2">The sequence shown here is derived from an EMBL/GenBank/DDBJ whole genome shotgun (WGS) entry which is preliminary data.</text>
</comment>
<feature type="compositionally biased region" description="Low complexity" evidence="1">
    <location>
        <begin position="1378"/>
        <end position="1406"/>
    </location>
</feature>
<feature type="compositionally biased region" description="Polar residues" evidence="1">
    <location>
        <begin position="857"/>
        <end position="874"/>
    </location>
</feature>
<name>A0ABQ7GRT5_DUNSA</name>
<feature type="compositionally biased region" description="Basic and acidic residues" evidence="1">
    <location>
        <begin position="456"/>
        <end position="468"/>
    </location>
</feature>
<feature type="compositionally biased region" description="Low complexity" evidence="1">
    <location>
        <begin position="1045"/>
        <end position="1055"/>
    </location>
</feature>
<feature type="compositionally biased region" description="Polar residues" evidence="1">
    <location>
        <begin position="1071"/>
        <end position="1087"/>
    </location>
</feature>
<feature type="compositionally biased region" description="Basic residues" evidence="1">
    <location>
        <begin position="29"/>
        <end position="40"/>
    </location>
</feature>
<protein>
    <recommendedName>
        <fullName evidence="4">Cyclic nucleotide-binding domain-containing protein</fullName>
    </recommendedName>
</protein>
<feature type="compositionally biased region" description="Polar residues" evidence="1">
    <location>
        <begin position="298"/>
        <end position="307"/>
    </location>
</feature>
<feature type="compositionally biased region" description="Basic residues" evidence="1">
    <location>
        <begin position="217"/>
        <end position="231"/>
    </location>
</feature>
<evidence type="ECO:0008006" key="4">
    <source>
        <dbReference type="Google" id="ProtNLM"/>
    </source>
</evidence>
<feature type="compositionally biased region" description="Basic and acidic residues" evidence="1">
    <location>
        <begin position="761"/>
        <end position="770"/>
    </location>
</feature>
<feature type="region of interest" description="Disordered" evidence="1">
    <location>
        <begin position="1"/>
        <end position="40"/>
    </location>
</feature>
<feature type="compositionally biased region" description="Basic and acidic residues" evidence="1">
    <location>
        <begin position="90"/>
        <end position="101"/>
    </location>
</feature>
<dbReference type="EMBL" id="MU069620">
    <property type="protein sequence ID" value="KAF5837323.1"/>
    <property type="molecule type" value="Genomic_DNA"/>
</dbReference>
<accession>A0ABQ7GRT5</accession>
<evidence type="ECO:0000313" key="2">
    <source>
        <dbReference type="EMBL" id="KAF5837323.1"/>
    </source>
</evidence>
<feature type="compositionally biased region" description="Polar residues" evidence="1">
    <location>
        <begin position="245"/>
        <end position="270"/>
    </location>
</feature>
<feature type="compositionally biased region" description="Pro residues" evidence="1">
    <location>
        <begin position="1204"/>
        <end position="1220"/>
    </location>
</feature>
<feature type="compositionally biased region" description="Low complexity" evidence="1">
    <location>
        <begin position="277"/>
        <end position="294"/>
    </location>
</feature>
<gene>
    <name evidence="2" type="ORF">DUNSADRAFT_4531</name>
</gene>
<feature type="compositionally biased region" description="Acidic residues" evidence="1">
    <location>
        <begin position="771"/>
        <end position="781"/>
    </location>
</feature>